<keyword evidence="1 2" id="KW-0597">Phosphoprotein</keyword>
<protein>
    <submittedName>
        <fullName evidence="4">Response regulator transcription factor</fullName>
    </submittedName>
</protein>
<evidence type="ECO:0000259" key="3">
    <source>
        <dbReference type="PROSITE" id="PS50110"/>
    </source>
</evidence>
<dbReference type="PANTHER" id="PTHR44591:SF3">
    <property type="entry name" value="RESPONSE REGULATORY DOMAIN-CONTAINING PROTEIN"/>
    <property type="match status" value="1"/>
</dbReference>
<dbReference type="Gene3D" id="3.40.50.2300">
    <property type="match status" value="1"/>
</dbReference>
<feature type="modified residue" description="4-aspartylphosphate" evidence="2">
    <location>
        <position position="51"/>
    </location>
</feature>
<gene>
    <name evidence="4" type="ORF">FAM09_29885</name>
</gene>
<evidence type="ECO:0000256" key="1">
    <source>
        <dbReference type="ARBA" id="ARBA00022553"/>
    </source>
</evidence>
<evidence type="ECO:0000313" key="4">
    <source>
        <dbReference type="EMBL" id="THU30370.1"/>
    </source>
</evidence>
<evidence type="ECO:0000313" key="5">
    <source>
        <dbReference type="Proteomes" id="UP000306918"/>
    </source>
</evidence>
<comment type="caution">
    <text evidence="4">The sequence shown here is derived from an EMBL/GenBank/DDBJ whole genome shotgun (WGS) entry which is preliminary data.</text>
</comment>
<dbReference type="SUPFAM" id="SSF52172">
    <property type="entry name" value="CheY-like"/>
    <property type="match status" value="1"/>
</dbReference>
<dbReference type="InterPro" id="IPR050595">
    <property type="entry name" value="Bact_response_regulator"/>
</dbReference>
<name>A0A4S8H6F2_9BACT</name>
<reference evidence="4 5" key="1">
    <citation type="submission" date="2019-04" db="EMBL/GenBank/DDBJ databases">
        <title>Niastella caeni sp. nov., isolated from activated sludge.</title>
        <authorList>
            <person name="Sheng M."/>
        </authorList>
    </citation>
    <scope>NUCLEOTIDE SEQUENCE [LARGE SCALE GENOMIC DNA]</scope>
    <source>
        <strain evidence="4 5">HX-2-15</strain>
    </source>
</reference>
<dbReference type="InterPro" id="IPR001789">
    <property type="entry name" value="Sig_transdc_resp-reg_receiver"/>
</dbReference>
<accession>A0A4S8H6F2</accession>
<sequence length="124" mass="13761">MKKVMIIEDDEAILDALSIIFTRAGYETSGFINGNFLLEGEFDIPDLFVIDKLLLGVDGLDICKYLKGLPATQHLPIIILSATPYLQEQVKRAGADGYLEKPFSNNNLLQLAEDLLNGTNRPLH</sequence>
<dbReference type="PANTHER" id="PTHR44591">
    <property type="entry name" value="STRESS RESPONSE REGULATOR PROTEIN 1"/>
    <property type="match status" value="1"/>
</dbReference>
<dbReference type="Proteomes" id="UP000306918">
    <property type="component" value="Unassembled WGS sequence"/>
</dbReference>
<dbReference type="SMART" id="SM00448">
    <property type="entry name" value="REC"/>
    <property type="match status" value="1"/>
</dbReference>
<dbReference type="PROSITE" id="PS50110">
    <property type="entry name" value="RESPONSE_REGULATORY"/>
    <property type="match status" value="1"/>
</dbReference>
<keyword evidence="5" id="KW-1185">Reference proteome</keyword>
<dbReference type="AlphaFoldDB" id="A0A4S8H6F2"/>
<dbReference type="Pfam" id="PF00072">
    <property type="entry name" value="Response_reg"/>
    <property type="match status" value="1"/>
</dbReference>
<proteinExistence type="predicted"/>
<dbReference type="GO" id="GO:0000160">
    <property type="term" value="P:phosphorelay signal transduction system"/>
    <property type="evidence" value="ECO:0007669"/>
    <property type="project" value="InterPro"/>
</dbReference>
<feature type="domain" description="Response regulatory" evidence="3">
    <location>
        <begin position="3"/>
        <end position="116"/>
    </location>
</feature>
<dbReference type="RefSeq" id="WP_136580846.1">
    <property type="nucleotide sequence ID" value="NZ_STFF01000016.1"/>
</dbReference>
<dbReference type="EMBL" id="STFF01000016">
    <property type="protein sequence ID" value="THU30370.1"/>
    <property type="molecule type" value="Genomic_DNA"/>
</dbReference>
<evidence type="ECO:0000256" key="2">
    <source>
        <dbReference type="PROSITE-ProRule" id="PRU00169"/>
    </source>
</evidence>
<organism evidence="4 5">
    <name type="scientific">Niastella caeni</name>
    <dbReference type="NCBI Taxonomy" id="2569763"/>
    <lineage>
        <taxon>Bacteria</taxon>
        <taxon>Pseudomonadati</taxon>
        <taxon>Bacteroidota</taxon>
        <taxon>Chitinophagia</taxon>
        <taxon>Chitinophagales</taxon>
        <taxon>Chitinophagaceae</taxon>
        <taxon>Niastella</taxon>
    </lineage>
</organism>
<dbReference type="InterPro" id="IPR011006">
    <property type="entry name" value="CheY-like_superfamily"/>
</dbReference>
<dbReference type="OrthoDB" id="9789181at2"/>